<dbReference type="Pfam" id="PF07833">
    <property type="entry name" value="Cu_amine_oxidN1"/>
    <property type="match status" value="1"/>
</dbReference>
<evidence type="ECO:0000313" key="9">
    <source>
        <dbReference type="EMBL" id="MEK8129203.1"/>
    </source>
</evidence>
<keyword evidence="10" id="KW-1185">Reference proteome</keyword>
<keyword evidence="3" id="KW-0186">Copper</keyword>
<accession>A0ABU9DK01</accession>
<dbReference type="InterPro" id="IPR036582">
    <property type="entry name" value="Mao_N_sf"/>
</dbReference>
<dbReference type="InterPro" id="IPR012854">
    <property type="entry name" value="Cu_amine_oxidase-like_N"/>
</dbReference>
<evidence type="ECO:0000256" key="1">
    <source>
        <dbReference type="ARBA" id="ARBA00022723"/>
    </source>
</evidence>
<keyword evidence="2" id="KW-0560">Oxidoreductase</keyword>
<feature type="domain" description="Copper amine oxidase-like N-terminal" evidence="6">
    <location>
        <begin position="370"/>
        <end position="475"/>
    </location>
</feature>
<dbReference type="InterPro" id="IPR008972">
    <property type="entry name" value="Cupredoxin"/>
</dbReference>
<evidence type="ECO:0000259" key="4">
    <source>
        <dbReference type="Pfam" id="PF07731"/>
    </source>
</evidence>
<dbReference type="Pfam" id="PF13290">
    <property type="entry name" value="CHB_HEX_C_1"/>
    <property type="match status" value="1"/>
</dbReference>
<evidence type="ECO:0000259" key="8">
    <source>
        <dbReference type="Pfam" id="PF13473"/>
    </source>
</evidence>
<dbReference type="SUPFAM" id="SSF49503">
    <property type="entry name" value="Cupredoxins"/>
    <property type="match status" value="3"/>
</dbReference>
<dbReference type="RefSeq" id="WP_341416517.1">
    <property type="nucleotide sequence ID" value="NZ_JBBPCC010000009.1"/>
</dbReference>
<dbReference type="InterPro" id="IPR028096">
    <property type="entry name" value="EfeO_Cupredoxin"/>
</dbReference>
<dbReference type="Pfam" id="PF07731">
    <property type="entry name" value="Cu-oxidase_2"/>
    <property type="match status" value="1"/>
</dbReference>
<evidence type="ECO:0000259" key="5">
    <source>
        <dbReference type="Pfam" id="PF07732"/>
    </source>
</evidence>
<dbReference type="Gene3D" id="2.60.40.420">
    <property type="entry name" value="Cupredoxins - blue copper proteins"/>
    <property type="match status" value="2"/>
</dbReference>
<proteinExistence type="predicted"/>
<feature type="domain" description="GH29D-like beta-sandwich" evidence="7">
    <location>
        <begin position="501"/>
        <end position="569"/>
    </location>
</feature>
<evidence type="ECO:0000259" key="7">
    <source>
        <dbReference type="Pfam" id="PF13290"/>
    </source>
</evidence>
<feature type="domain" description="Plastocyanin-like" evidence="5">
    <location>
        <begin position="97"/>
        <end position="189"/>
    </location>
</feature>
<dbReference type="InterPro" id="IPR045087">
    <property type="entry name" value="Cu-oxidase_fam"/>
</dbReference>
<reference evidence="9 10" key="1">
    <citation type="submission" date="2024-04" db="EMBL/GenBank/DDBJ databases">
        <title>draft genome sequnece of Paenibacillus filicis.</title>
        <authorList>
            <person name="Kim D.-U."/>
        </authorList>
    </citation>
    <scope>NUCLEOTIDE SEQUENCE [LARGE SCALE GENOMIC DNA]</scope>
    <source>
        <strain evidence="9 10">KACC14197</strain>
    </source>
</reference>
<dbReference type="PANTHER" id="PTHR11709">
    <property type="entry name" value="MULTI-COPPER OXIDASE"/>
    <property type="match status" value="1"/>
</dbReference>
<dbReference type="Pfam" id="PF13473">
    <property type="entry name" value="Cupredoxin_1"/>
    <property type="match status" value="1"/>
</dbReference>
<dbReference type="CDD" id="cd04202">
    <property type="entry name" value="CuRO_D2_2dMcoN_like"/>
    <property type="match status" value="1"/>
</dbReference>
<name>A0ABU9DK01_9BACL</name>
<dbReference type="Gene3D" id="3.30.457.10">
    <property type="entry name" value="Copper amine oxidase-like, N-terminal domain"/>
    <property type="match status" value="2"/>
</dbReference>
<comment type="caution">
    <text evidence="9">The sequence shown here is derived from an EMBL/GenBank/DDBJ whole genome shotgun (WGS) entry which is preliminary data.</text>
</comment>
<gene>
    <name evidence="9" type="ORF">WMW72_14955</name>
</gene>
<dbReference type="Proteomes" id="UP001469365">
    <property type="component" value="Unassembled WGS sequence"/>
</dbReference>
<evidence type="ECO:0000256" key="3">
    <source>
        <dbReference type="ARBA" id="ARBA00023008"/>
    </source>
</evidence>
<sequence length="660" mass="71956">MIREGRGRLTQAGAIWRYGPMLMLRLAVCFLLGLVFATLAQAAEHPAGHTTEHPPEHAAEVKKVQLYATDGLLTLPDGKQLYMWGYSLENKPGTAVFPGPLLEAEEGDSLEVTVTNLGAQRAGTDFRVYPIRLHGIDSPGGAEQALAVGQSDTRQIPAAQAGSHYYYAGDAGQYGVQMGMSGPFIVRAKGVHKQAWTGGPQYDKEYVFHLNELDPVWHKAAENGQVYDPGKFHPRYWTINGKSFPDVEEDPLSMIHGKVGEKILVRLINPGYDEHPMHLHGHHFQVIAHNGAPLDVPMDKDTVALDPGETKDILIVFDQSGHFPFHSHKILDNTNDGVYPGGLHTMTHIEEAGPSEGGTMTLDIGSTHAVVNGEHMSLDVAPFRLNGEAYVQLSFIAEQLAGSLQARAGDRRLTYKTEHTVTELWPLQTQALVNGRQVQLESPLLQVKGKAMVPVSYVSGFLCAKVGTGHSSDQIQIDYQQGQECQGSGPDHTPPTVTADPPGGTFASAQTVKLLIQDEDPQAKIYYTTDGTAPTDRSTLYTGPILIESTTMLKWIGIDTSGNTSAVQTAIYTIKQAPEVFVEVLDDKYTPAHITVTRGTTVTWILKGSMMHTVSSYDGVMNGIIEPNGNKRFSYTFNDTGVVPYFCMVHPFMTGSVTVQ</sequence>
<dbReference type="EMBL" id="JBBPCC010000009">
    <property type="protein sequence ID" value="MEK8129203.1"/>
    <property type="molecule type" value="Genomic_DNA"/>
</dbReference>
<keyword evidence="1" id="KW-0479">Metal-binding</keyword>
<dbReference type="Pfam" id="PF07732">
    <property type="entry name" value="Cu-oxidase_3"/>
    <property type="match status" value="1"/>
</dbReference>
<organism evidence="9 10">
    <name type="scientific">Paenibacillus filicis</name>
    <dbReference type="NCBI Taxonomy" id="669464"/>
    <lineage>
        <taxon>Bacteria</taxon>
        <taxon>Bacillati</taxon>
        <taxon>Bacillota</taxon>
        <taxon>Bacilli</taxon>
        <taxon>Bacillales</taxon>
        <taxon>Paenibacillaceae</taxon>
        <taxon>Paenibacillus</taxon>
    </lineage>
</organism>
<dbReference type="InterPro" id="IPR059177">
    <property type="entry name" value="GH29D-like_dom"/>
</dbReference>
<evidence type="ECO:0000259" key="6">
    <source>
        <dbReference type="Pfam" id="PF07833"/>
    </source>
</evidence>
<protein>
    <submittedName>
        <fullName evidence="9">Chitobiase/beta-hexosaminidase C-terminal domain-containing protein</fullName>
    </submittedName>
</protein>
<feature type="domain" description="Plastocyanin-like" evidence="4">
    <location>
        <begin position="231"/>
        <end position="329"/>
    </location>
</feature>
<feature type="domain" description="EfeO-type cupredoxin-like" evidence="8">
    <location>
        <begin position="575"/>
        <end position="659"/>
    </location>
</feature>
<dbReference type="PANTHER" id="PTHR11709:SF394">
    <property type="entry name" value="FI03373P-RELATED"/>
    <property type="match status" value="1"/>
</dbReference>
<evidence type="ECO:0000256" key="2">
    <source>
        <dbReference type="ARBA" id="ARBA00023002"/>
    </source>
</evidence>
<dbReference type="SUPFAM" id="SSF55383">
    <property type="entry name" value="Copper amine oxidase, domain N"/>
    <property type="match status" value="2"/>
</dbReference>
<evidence type="ECO:0000313" key="10">
    <source>
        <dbReference type="Proteomes" id="UP001469365"/>
    </source>
</evidence>
<dbReference type="InterPro" id="IPR011707">
    <property type="entry name" value="Cu-oxidase-like_N"/>
</dbReference>
<dbReference type="InterPro" id="IPR011706">
    <property type="entry name" value="Cu-oxidase_C"/>
</dbReference>